<dbReference type="InterPro" id="IPR027031">
    <property type="entry name" value="Gly-tRNA_synthase/POLG2"/>
</dbReference>
<dbReference type="Proteomes" id="UP000001197">
    <property type="component" value="Chromosome 7"/>
</dbReference>
<evidence type="ECO:0000256" key="5">
    <source>
        <dbReference type="ARBA" id="ARBA00022840"/>
    </source>
</evidence>
<dbReference type="HOGENOM" id="CLU_897481_0_0_1"/>
<evidence type="ECO:0000313" key="11">
    <source>
        <dbReference type="Proteomes" id="UP000001197"/>
    </source>
</evidence>
<evidence type="ECO:0000256" key="6">
    <source>
        <dbReference type="ARBA" id="ARBA00022917"/>
    </source>
</evidence>
<dbReference type="EMBL" id="CU633900">
    <property type="protein sequence ID" value="CAP68910.1"/>
    <property type="molecule type" value="Genomic_DNA"/>
</dbReference>
<dbReference type="Gene3D" id="3.40.50.800">
    <property type="entry name" value="Anticodon-binding domain"/>
    <property type="match status" value="1"/>
</dbReference>
<dbReference type="Pfam" id="PF03129">
    <property type="entry name" value="HGTP_anticodon"/>
    <property type="match status" value="1"/>
</dbReference>
<dbReference type="GO" id="GO:0070150">
    <property type="term" value="P:mitochondrial glycyl-tRNA aminoacylation"/>
    <property type="evidence" value="ECO:0007669"/>
    <property type="project" value="TreeGrafter"/>
</dbReference>
<feature type="domain" description="Anticodon-binding" evidence="8">
    <location>
        <begin position="210"/>
        <end position="287"/>
    </location>
</feature>
<keyword evidence="5" id="KW-0067">ATP-binding</keyword>
<dbReference type="OrthoDB" id="57698at2759"/>
<dbReference type="AlphaFoldDB" id="B2AWY6"/>
<evidence type="ECO:0000256" key="2">
    <source>
        <dbReference type="ARBA" id="ARBA00022490"/>
    </source>
</evidence>
<reference evidence="9 11" key="1">
    <citation type="journal article" date="2008" name="Genome Biol.">
        <title>The genome sequence of the model ascomycete fungus Podospora anserina.</title>
        <authorList>
            <person name="Espagne E."/>
            <person name="Lespinet O."/>
            <person name="Malagnac F."/>
            <person name="Da Silva C."/>
            <person name="Jaillon O."/>
            <person name="Porcel B.M."/>
            <person name="Couloux A."/>
            <person name="Aury J.-M."/>
            <person name="Segurens B."/>
            <person name="Poulain J."/>
            <person name="Anthouard V."/>
            <person name="Grossetete S."/>
            <person name="Khalili H."/>
            <person name="Coppin E."/>
            <person name="Dequard-Chablat M."/>
            <person name="Picard M."/>
            <person name="Contamine V."/>
            <person name="Arnaise S."/>
            <person name="Bourdais A."/>
            <person name="Berteaux-Lecellier V."/>
            <person name="Gautheret D."/>
            <person name="de Vries R.P."/>
            <person name="Battaglia E."/>
            <person name="Coutinho P.M."/>
            <person name="Danchin E.G.J."/>
            <person name="Henrissat B."/>
            <person name="El Khoury R."/>
            <person name="Sainsard-Chanet A."/>
            <person name="Boivin A."/>
            <person name="Pinan-Lucarre B."/>
            <person name="Sellem C.H."/>
            <person name="Debuchy R."/>
            <person name="Wincker P."/>
            <person name="Weissenbach J."/>
            <person name="Silar P."/>
        </authorList>
    </citation>
    <scope>NUCLEOTIDE SEQUENCE [LARGE SCALE GENOMIC DNA]</scope>
    <source>
        <strain evidence="11">S / ATCC MYA-4624 / DSM 980 / FGSC 10383</strain>
        <strain evidence="9">S mat+</strain>
    </source>
</reference>
<dbReference type="STRING" id="515849.B2AWY6"/>
<reference evidence="10" key="4">
    <citation type="submission" date="2014-09" db="EMBL/GenBank/DDBJ databases">
        <title>Maintaining two mating types: Structure of the mating type locus and its role in heterokaryosis in Podospora anserina.</title>
        <authorList>
            <person name="Grognet P."/>
            <person name="Bidard F."/>
            <person name="Kuchly C."/>
            <person name="Chan Ho Tong L."/>
            <person name="Coppin E."/>
            <person name="Ait Benkhali J."/>
            <person name="Couloux A."/>
            <person name="Wincker P."/>
            <person name="Debuchy R."/>
            <person name="Silar P."/>
        </authorList>
    </citation>
    <scope>NUCLEOTIDE SEQUENCE</scope>
</reference>
<dbReference type="InterPro" id="IPR045864">
    <property type="entry name" value="aa-tRNA-synth_II/BPL/LPL"/>
</dbReference>
<keyword evidence="7" id="KW-0030">Aminoacyl-tRNA synthetase</keyword>
<dbReference type="SUPFAM" id="SSF52954">
    <property type="entry name" value="Class II aaRS ABD-related"/>
    <property type="match status" value="1"/>
</dbReference>
<dbReference type="Gene3D" id="3.30.930.10">
    <property type="entry name" value="Bira Bifunctional Protein, Domain 2"/>
    <property type="match status" value="2"/>
</dbReference>
<dbReference type="RefSeq" id="XP_001908237.1">
    <property type="nucleotide sequence ID" value="XM_001908202.1"/>
</dbReference>
<evidence type="ECO:0000313" key="9">
    <source>
        <dbReference type="EMBL" id="CAP68910.1"/>
    </source>
</evidence>
<sequence length="310" mass="34060">MEENMLELDCTVITPELVLKTSGHVDKFADWMWDYLRADHLVENVLKARIERGTKGLTKNSAKLDGGTAADAYDLTVHSAYTGSPLIVKEALSKPVKVEEWQATLDKKLIGPRLKKDAKVIQSVVEALDQPTLERLALEVAEKGIVSIDTPALGDGRTSVELSKELLTIAKVTRAQNTRVYTPNVIEPSFGIGRILYCVLKQTYWHRPGDEARALSARLHSLGISNIADSSSASIGKRYARNDELGTPLGITINFDTVKDGSVTLRDRDSTSQVRASEDGVVQAIKNMVNGMETWEEVSKRLPAFVGQAE</sequence>
<dbReference type="GO" id="GO:0005524">
    <property type="term" value="F:ATP binding"/>
    <property type="evidence" value="ECO:0007669"/>
    <property type="project" value="UniProtKB-KW"/>
</dbReference>
<evidence type="ECO:0000256" key="1">
    <source>
        <dbReference type="ARBA" id="ARBA00004496"/>
    </source>
</evidence>
<organism evidence="9">
    <name type="scientific">Podospora anserina (strain S / ATCC MYA-4624 / DSM 980 / FGSC 10383)</name>
    <name type="common">Pleurage anserina</name>
    <dbReference type="NCBI Taxonomy" id="515849"/>
    <lineage>
        <taxon>Eukaryota</taxon>
        <taxon>Fungi</taxon>
        <taxon>Dikarya</taxon>
        <taxon>Ascomycota</taxon>
        <taxon>Pezizomycotina</taxon>
        <taxon>Sordariomycetes</taxon>
        <taxon>Sordariomycetidae</taxon>
        <taxon>Sordariales</taxon>
        <taxon>Podosporaceae</taxon>
        <taxon>Podospora</taxon>
        <taxon>Podospora anserina</taxon>
    </lineage>
</organism>
<dbReference type="InterPro" id="IPR036621">
    <property type="entry name" value="Anticodon-bd_dom_sf"/>
</dbReference>
<dbReference type="EMBL" id="FO904942">
    <property type="protein sequence ID" value="CDP32382.1"/>
    <property type="molecule type" value="Genomic_DNA"/>
</dbReference>
<evidence type="ECO:0000313" key="10">
    <source>
        <dbReference type="EMBL" id="CDP32382.1"/>
    </source>
</evidence>
<keyword evidence="3" id="KW-0436">Ligase</keyword>
<evidence type="ECO:0000256" key="3">
    <source>
        <dbReference type="ARBA" id="ARBA00022598"/>
    </source>
</evidence>
<dbReference type="Gene3D" id="3.30.720.200">
    <property type="match status" value="1"/>
</dbReference>
<dbReference type="eggNOG" id="KOG2298">
    <property type="taxonomic scope" value="Eukaryota"/>
</dbReference>
<keyword evidence="11" id="KW-1185">Reference proteome</keyword>
<protein>
    <submittedName>
        <fullName evidence="10">Glycyl-tRNA synthetase</fullName>
    </submittedName>
    <submittedName>
        <fullName evidence="9">Podospora anserina S mat+ genomic DNA chromosome 7, supercontig 1</fullName>
    </submittedName>
</protein>
<dbReference type="InterPro" id="IPR004154">
    <property type="entry name" value="Anticodon-bd"/>
</dbReference>
<gene>
    <name evidence="9" type="ORF">PODANS_7_8720</name>
</gene>
<evidence type="ECO:0000259" key="8">
    <source>
        <dbReference type="Pfam" id="PF03129"/>
    </source>
</evidence>
<comment type="subcellular location">
    <subcellularLocation>
        <location evidence="1">Cytoplasm</location>
    </subcellularLocation>
</comment>
<dbReference type="SUPFAM" id="SSF55681">
    <property type="entry name" value="Class II aaRS and biotin synthetases"/>
    <property type="match status" value="1"/>
</dbReference>
<evidence type="ECO:0000256" key="4">
    <source>
        <dbReference type="ARBA" id="ARBA00022741"/>
    </source>
</evidence>
<dbReference type="PANTHER" id="PTHR10745">
    <property type="entry name" value="GLYCYL-TRNA SYNTHETASE/DNA POLYMERASE SUBUNIT GAMMA-2"/>
    <property type="match status" value="1"/>
</dbReference>
<keyword evidence="2" id="KW-0963">Cytoplasm</keyword>
<dbReference type="FunFam" id="3.40.50.800:FF:000004">
    <property type="entry name" value="Glycine--tRNA ligase 2"/>
    <property type="match status" value="1"/>
</dbReference>
<dbReference type="VEuPathDB" id="FungiDB:PODANS_7_8720"/>
<accession>B2AWY6</accession>
<evidence type="ECO:0000256" key="7">
    <source>
        <dbReference type="ARBA" id="ARBA00023146"/>
    </source>
</evidence>
<keyword evidence="4" id="KW-0547">Nucleotide-binding</keyword>
<name>B2AWY6_PODAN</name>
<reference evidence="9" key="2">
    <citation type="submission" date="2008-07" db="EMBL/GenBank/DDBJ databases">
        <authorList>
            <person name="Genoscope - CEA"/>
        </authorList>
    </citation>
    <scope>NUCLEOTIDE SEQUENCE</scope>
    <source>
        <strain evidence="9">S mat+</strain>
    </source>
</reference>
<dbReference type="FunFam" id="3.30.720.200:FF:000001">
    <property type="entry name" value="Glycine--tRNA ligase 2"/>
    <property type="match status" value="1"/>
</dbReference>
<dbReference type="PANTHER" id="PTHR10745:SF0">
    <property type="entry name" value="GLYCINE--TRNA LIGASE"/>
    <property type="match status" value="1"/>
</dbReference>
<proteinExistence type="predicted"/>
<dbReference type="KEGG" id="pan:PODANSg5272"/>
<dbReference type="GO" id="GO:0005739">
    <property type="term" value="C:mitochondrion"/>
    <property type="evidence" value="ECO:0007669"/>
    <property type="project" value="TreeGrafter"/>
</dbReference>
<reference evidence="11" key="3">
    <citation type="journal article" date="2014" name="Genetics">
        <title>Maintaining two mating types: Structure of the mating type locus and its role in heterokaryosis in Podospora anserina.</title>
        <authorList>
            <person name="Grognet P."/>
            <person name="Bidard F."/>
            <person name="Kuchly C."/>
            <person name="Tong L.C.H."/>
            <person name="Coppin E."/>
            <person name="Benkhali J.A."/>
            <person name="Couloux A."/>
            <person name="Wincker P."/>
            <person name="Debuchy R."/>
            <person name="Silar P."/>
        </authorList>
    </citation>
    <scope>GENOME REANNOTATION</scope>
    <source>
        <strain evidence="11">S / ATCC MYA-4624 / DSM 980 / FGSC 10383</strain>
    </source>
</reference>
<dbReference type="GeneID" id="6192416"/>
<dbReference type="GO" id="GO:0004820">
    <property type="term" value="F:glycine-tRNA ligase activity"/>
    <property type="evidence" value="ECO:0007669"/>
    <property type="project" value="TreeGrafter"/>
</dbReference>
<keyword evidence="6" id="KW-0648">Protein biosynthesis</keyword>